<reference evidence="1" key="1">
    <citation type="journal article" date="2015" name="Nature">
        <title>Complex archaea that bridge the gap between prokaryotes and eukaryotes.</title>
        <authorList>
            <person name="Spang A."/>
            <person name="Saw J.H."/>
            <person name="Jorgensen S.L."/>
            <person name="Zaremba-Niedzwiedzka K."/>
            <person name="Martijn J."/>
            <person name="Lind A.E."/>
            <person name="van Eijk R."/>
            <person name="Schleper C."/>
            <person name="Guy L."/>
            <person name="Ettema T.J."/>
        </authorList>
    </citation>
    <scope>NUCLEOTIDE SEQUENCE</scope>
</reference>
<protein>
    <submittedName>
        <fullName evidence="1">Uncharacterized protein</fullName>
    </submittedName>
</protein>
<dbReference type="AlphaFoldDB" id="A0A0F9AEZ8"/>
<gene>
    <name evidence="1" type="ORF">LCGC14_2578720</name>
</gene>
<proteinExistence type="predicted"/>
<sequence length="63" mass="7350">MKLKKILVYTGSSALSLEILKSLKYNKDIVLYSVGAIPLEIHQPFHKNHFIIPSILYEFNIYR</sequence>
<dbReference type="EMBL" id="LAZR01042995">
    <property type="protein sequence ID" value="KKL08154.1"/>
    <property type="molecule type" value="Genomic_DNA"/>
</dbReference>
<name>A0A0F9AEZ8_9ZZZZ</name>
<organism evidence="1">
    <name type="scientific">marine sediment metagenome</name>
    <dbReference type="NCBI Taxonomy" id="412755"/>
    <lineage>
        <taxon>unclassified sequences</taxon>
        <taxon>metagenomes</taxon>
        <taxon>ecological metagenomes</taxon>
    </lineage>
</organism>
<comment type="caution">
    <text evidence="1">The sequence shown here is derived from an EMBL/GenBank/DDBJ whole genome shotgun (WGS) entry which is preliminary data.</text>
</comment>
<evidence type="ECO:0000313" key="1">
    <source>
        <dbReference type="EMBL" id="KKL08154.1"/>
    </source>
</evidence>
<accession>A0A0F9AEZ8</accession>